<evidence type="ECO:0000313" key="3">
    <source>
        <dbReference type="Proteomes" id="UP000244677"/>
    </source>
</evidence>
<feature type="transmembrane region" description="Helical" evidence="1">
    <location>
        <begin position="33"/>
        <end position="56"/>
    </location>
</feature>
<organism evidence="2 3">
    <name type="scientific">Flavobacterium kingsejongi</name>
    <dbReference type="NCBI Taxonomy" id="1678728"/>
    <lineage>
        <taxon>Bacteria</taxon>
        <taxon>Pseudomonadati</taxon>
        <taxon>Bacteroidota</taxon>
        <taxon>Flavobacteriia</taxon>
        <taxon>Flavobacteriales</taxon>
        <taxon>Flavobacteriaceae</taxon>
        <taxon>Flavobacterium</taxon>
    </lineage>
</organism>
<evidence type="ECO:0000313" key="2">
    <source>
        <dbReference type="EMBL" id="AWG26682.1"/>
    </source>
</evidence>
<keyword evidence="1" id="KW-1133">Transmembrane helix</keyword>
<keyword evidence="1" id="KW-0812">Transmembrane</keyword>
<keyword evidence="1" id="KW-0472">Membrane</keyword>
<accession>A0A2S1LSN1</accession>
<name>A0A2S1LSN1_9FLAO</name>
<reference evidence="2 3" key="1">
    <citation type="submission" date="2017-04" db="EMBL/GenBank/DDBJ databases">
        <title>Complete genome sequence of Flavobacterium kingsejong AJ004.</title>
        <authorList>
            <person name="Lee P.C."/>
        </authorList>
    </citation>
    <scope>NUCLEOTIDE SEQUENCE [LARGE SCALE GENOMIC DNA]</scope>
    <source>
        <strain evidence="2 3">AJ004</strain>
    </source>
</reference>
<dbReference type="Proteomes" id="UP000244677">
    <property type="component" value="Chromosome"/>
</dbReference>
<dbReference type="KEGG" id="fki:FK004_16340"/>
<dbReference type="EMBL" id="CP020919">
    <property type="protein sequence ID" value="AWG26682.1"/>
    <property type="molecule type" value="Genomic_DNA"/>
</dbReference>
<evidence type="ECO:0000256" key="1">
    <source>
        <dbReference type="SAM" id="Phobius"/>
    </source>
</evidence>
<sequence>MYHFKSNSFSMKNIKYIIVNTFNFRGVTGRKAYWSYLLVYYITLFILAGILGVVTGRYQKINNIQPNGLLFTDVYVYYSILLLPMVSATVRRLRDAGLSPWLVLVPVLNVLLSLKASKKEARDLRN</sequence>
<evidence type="ECO:0008006" key="4">
    <source>
        <dbReference type="Google" id="ProtNLM"/>
    </source>
</evidence>
<dbReference type="AlphaFoldDB" id="A0A2S1LSN1"/>
<feature type="transmembrane region" description="Helical" evidence="1">
    <location>
        <begin position="98"/>
        <end position="116"/>
    </location>
</feature>
<protein>
    <recommendedName>
        <fullName evidence="4">DUF805 domain-containing protein</fullName>
    </recommendedName>
</protein>
<gene>
    <name evidence="2" type="ORF">FK004_16340</name>
</gene>
<dbReference type="InterPro" id="IPR008523">
    <property type="entry name" value="DUF805"/>
</dbReference>
<keyword evidence="3" id="KW-1185">Reference proteome</keyword>
<feature type="transmembrane region" description="Helical" evidence="1">
    <location>
        <begin position="68"/>
        <end position="86"/>
    </location>
</feature>
<proteinExistence type="predicted"/>
<dbReference type="Pfam" id="PF05656">
    <property type="entry name" value="DUF805"/>
    <property type="match status" value="1"/>
</dbReference>
<dbReference type="GO" id="GO:0016020">
    <property type="term" value="C:membrane"/>
    <property type="evidence" value="ECO:0007669"/>
    <property type="project" value="InterPro"/>
</dbReference>